<dbReference type="SMART" id="SM00091">
    <property type="entry name" value="PAS"/>
    <property type="match status" value="5"/>
</dbReference>
<proteinExistence type="predicted"/>
<comment type="catalytic activity">
    <reaction evidence="1">
        <text>ATP + protein L-histidine = ADP + protein N-phospho-L-histidine.</text>
        <dbReference type="EC" id="2.7.13.3"/>
    </reaction>
</comment>
<dbReference type="PROSITE" id="PS50109">
    <property type="entry name" value="HIS_KIN"/>
    <property type="match status" value="1"/>
</dbReference>
<feature type="domain" description="Histidine kinase" evidence="6">
    <location>
        <begin position="657"/>
        <end position="879"/>
    </location>
</feature>
<keyword evidence="4" id="KW-0808">Transferase</keyword>
<dbReference type="InterPro" id="IPR003594">
    <property type="entry name" value="HATPase_dom"/>
</dbReference>
<dbReference type="PROSITE" id="PS50112">
    <property type="entry name" value="PAS"/>
    <property type="match status" value="2"/>
</dbReference>
<organism evidence="9 10">
    <name type="scientific">Autumnicola patrickiae</name>
    <dbReference type="NCBI Taxonomy" id="3075591"/>
    <lineage>
        <taxon>Bacteria</taxon>
        <taxon>Pseudomonadati</taxon>
        <taxon>Bacteroidota</taxon>
        <taxon>Flavobacteriia</taxon>
        <taxon>Flavobacteriales</taxon>
        <taxon>Flavobacteriaceae</taxon>
        <taxon>Autumnicola</taxon>
    </lineage>
</organism>
<evidence type="ECO:0000259" key="7">
    <source>
        <dbReference type="PROSITE" id="PS50112"/>
    </source>
</evidence>
<dbReference type="CDD" id="cd00082">
    <property type="entry name" value="HisKA"/>
    <property type="match status" value="1"/>
</dbReference>
<keyword evidence="10" id="KW-1185">Reference proteome</keyword>
<dbReference type="SMART" id="SM00387">
    <property type="entry name" value="HATPase_c"/>
    <property type="match status" value="1"/>
</dbReference>
<dbReference type="CDD" id="cd00130">
    <property type="entry name" value="PAS"/>
    <property type="match status" value="2"/>
</dbReference>
<comment type="caution">
    <text evidence="9">The sequence shown here is derived from an EMBL/GenBank/DDBJ whole genome shotgun (WGS) entry which is preliminary data.</text>
</comment>
<dbReference type="EMBL" id="JAVRHM010000002">
    <property type="protein sequence ID" value="MDT0688808.1"/>
    <property type="molecule type" value="Genomic_DNA"/>
</dbReference>
<dbReference type="InterPro" id="IPR000700">
    <property type="entry name" value="PAS-assoc_C"/>
</dbReference>
<dbReference type="PANTHER" id="PTHR43304">
    <property type="entry name" value="PHYTOCHROME-LIKE PROTEIN CPH1"/>
    <property type="match status" value="1"/>
</dbReference>
<dbReference type="InterPro" id="IPR035965">
    <property type="entry name" value="PAS-like_dom_sf"/>
</dbReference>
<protein>
    <recommendedName>
        <fullName evidence="2">histidine kinase</fullName>
        <ecNumber evidence="2">2.7.13.3</ecNumber>
    </recommendedName>
</protein>
<dbReference type="SUPFAM" id="SSF47384">
    <property type="entry name" value="Homodimeric domain of signal transducing histidine kinase"/>
    <property type="match status" value="1"/>
</dbReference>
<feature type="domain" description="PAC" evidence="8">
    <location>
        <begin position="217"/>
        <end position="271"/>
    </location>
</feature>
<dbReference type="PRINTS" id="PR00344">
    <property type="entry name" value="BCTRLSENSOR"/>
</dbReference>
<dbReference type="RefSeq" id="WP_311681226.1">
    <property type="nucleotide sequence ID" value="NZ_JAVRHM010000002.1"/>
</dbReference>
<dbReference type="InterPro" id="IPR013656">
    <property type="entry name" value="PAS_4"/>
</dbReference>
<dbReference type="InterPro" id="IPR003661">
    <property type="entry name" value="HisK_dim/P_dom"/>
</dbReference>
<dbReference type="Pfam" id="PF08447">
    <property type="entry name" value="PAS_3"/>
    <property type="match status" value="2"/>
</dbReference>
<dbReference type="InterPro" id="IPR005467">
    <property type="entry name" value="His_kinase_dom"/>
</dbReference>
<dbReference type="InterPro" id="IPR000014">
    <property type="entry name" value="PAS"/>
</dbReference>
<evidence type="ECO:0000256" key="3">
    <source>
        <dbReference type="ARBA" id="ARBA00022553"/>
    </source>
</evidence>
<dbReference type="SUPFAM" id="SSF55785">
    <property type="entry name" value="PYP-like sensor domain (PAS domain)"/>
    <property type="match status" value="4"/>
</dbReference>
<evidence type="ECO:0000256" key="2">
    <source>
        <dbReference type="ARBA" id="ARBA00012438"/>
    </source>
</evidence>
<keyword evidence="3" id="KW-0597">Phosphoprotein</keyword>
<dbReference type="InterPro" id="IPR036890">
    <property type="entry name" value="HATPase_C_sf"/>
</dbReference>
<dbReference type="InterPro" id="IPR036097">
    <property type="entry name" value="HisK_dim/P_sf"/>
</dbReference>
<dbReference type="EC" id="2.7.13.3" evidence="2"/>
<dbReference type="Pfam" id="PF08448">
    <property type="entry name" value="PAS_4"/>
    <property type="match status" value="2"/>
</dbReference>
<dbReference type="PROSITE" id="PS50113">
    <property type="entry name" value="PAC"/>
    <property type="match status" value="3"/>
</dbReference>
<dbReference type="Gene3D" id="3.30.565.10">
    <property type="entry name" value="Histidine kinase-like ATPase, C-terminal domain"/>
    <property type="match status" value="1"/>
</dbReference>
<keyword evidence="5" id="KW-0418">Kinase</keyword>
<evidence type="ECO:0000259" key="8">
    <source>
        <dbReference type="PROSITE" id="PS50113"/>
    </source>
</evidence>
<feature type="domain" description="PAC" evidence="8">
    <location>
        <begin position="345"/>
        <end position="397"/>
    </location>
</feature>
<name>A0ABU3DYL0_9FLAO</name>
<dbReference type="Pfam" id="PF00512">
    <property type="entry name" value="HisKA"/>
    <property type="match status" value="1"/>
</dbReference>
<dbReference type="NCBIfam" id="TIGR00229">
    <property type="entry name" value="sensory_box"/>
    <property type="match status" value="2"/>
</dbReference>
<dbReference type="Gene3D" id="3.30.450.20">
    <property type="entry name" value="PAS domain"/>
    <property type="match status" value="4"/>
</dbReference>
<evidence type="ECO:0000256" key="4">
    <source>
        <dbReference type="ARBA" id="ARBA00022679"/>
    </source>
</evidence>
<dbReference type="InterPro" id="IPR004358">
    <property type="entry name" value="Sig_transdc_His_kin-like_C"/>
</dbReference>
<feature type="domain" description="PAS" evidence="7">
    <location>
        <begin position="528"/>
        <end position="598"/>
    </location>
</feature>
<reference evidence="9 10" key="1">
    <citation type="submission" date="2023-09" db="EMBL/GenBank/DDBJ databases">
        <authorList>
            <person name="Rey-Velasco X."/>
        </authorList>
    </citation>
    <scope>NUCLEOTIDE SEQUENCE [LARGE SCALE GENOMIC DNA]</scope>
    <source>
        <strain evidence="9 10">F188</strain>
    </source>
</reference>
<dbReference type="PANTHER" id="PTHR43304:SF1">
    <property type="entry name" value="PAC DOMAIN-CONTAINING PROTEIN"/>
    <property type="match status" value="1"/>
</dbReference>
<dbReference type="InterPro" id="IPR013655">
    <property type="entry name" value="PAS_fold_3"/>
</dbReference>
<evidence type="ECO:0000313" key="10">
    <source>
        <dbReference type="Proteomes" id="UP001261624"/>
    </source>
</evidence>
<evidence type="ECO:0000256" key="5">
    <source>
        <dbReference type="ARBA" id="ARBA00022777"/>
    </source>
</evidence>
<dbReference type="Gene3D" id="1.10.287.130">
    <property type="match status" value="1"/>
</dbReference>
<dbReference type="SMART" id="SM00388">
    <property type="entry name" value="HisKA"/>
    <property type="match status" value="1"/>
</dbReference>
<sequence length="881" mass="101692">MKNNIDGAKSPLKDRTAGINLAKSIVYTVKEPVVVVDKQGMVIQANDGFYSTFKLQKEENSALALGEREIFLELDELLKNDELQEKGIKDLEVSFNILQAGEQKFLVNAATLDKEKNSSDLILISFNKINSENQETKADKDDLENFRDIFSQAPAMICILRGPKHVFELANDNYFQLVANRDILGKEVREALPEVENQGFFELLDTVYTSGKSVTGNEMPIKMYTKDNNFKNSYVDFVYQPILTGSNEVNGIFVHAVDVTEKVEARQKLEERENELRQLIDTVPAIIWITRPDGQNYYLNKNWYEYTGQIESESTDFGWLKAVHPEEEPRVRQIFKKANDNKEAFSISFRLRNKNGDYRWVIDSGRPNYDAGGEYLGMIGTVVDVHEEKVKEQLIREKEHRIRSIIEEANVATALYTGREMKIEIANDAMIELWGKDHSVVGRTLRKALPELEGQPFHDLLQEVYETGETYWGKEDPVNLMIDGTLQSGYFNFTYKALRNEKGEIYGILNMAVDVTEMVKSRELLKESESRFRQLADLMPEKVANTDADGNFIYFNQGWLEYTGFTAEELTRKGWVNFIHPNEKEEYLKSWQNSLESGKDFEMEFRYLNKKNRYKWHLSRAEAVKDESGKIKMWICTATEIQKIKLEEKRKEDFLKMVSHELKTPITSIKGYVQLLLSLLKKEKEQKLSEKPYEMYLVRVDHQINRLTRLISEMLDLSRIEKNKLDLQKETFSLNSLVAETVQDINYTNTGHNIYITEDYNCNIHGDKDRIGQVLINLVTNAIKYSPFNRDIEVRISKAKGNKVSVSVKDFGIGIGQENQKKIFKRFYRVDGNNEETYSGFGIGLYLANEIIKRHNGVLRVKSEVGKGSVFTFTLFEASEL</sequence>
<dbReference type="Proteomes" id="UP001261624">
    <property type="component" value="Unassembled WGS sequence"/>
</dbReference>
<feature type="domain" description="PAS" evidence="7">
    <location>
        <begin position="272"/>
        <end position="342"/>
    </location>
</feature>
<evidence type="ECO:0000256" key="1">
    <source>
        <dbReference type="ARBA" id="ARBA00000085"/>
    </source>
</evidence>
<evidence type="ECO:0000313" key="9">
    <source>
        <dbReference type="EMBL" id="MDT0688808.1"/>
    </source>
</evidence>
<dbReference type="SMART" id="SM00086">
    <property type="entry name" value="PAC"/>
    <property type="match status" value="3"/>
</dbReference>
<evidence type="ECO:0000259" key="6">
    <source>
        <dbReference type="PROSITE" id="PS50109"/>
    </source>
</evidence>
<dbReference type="InterPro" id="IPR001610">
    <property type="entry name" value="PAC"/>
</dbReference>
<feature type="domain" description="PAC" evidence="8">
    <location>
        <begin position="601"/>
        <end position="653"/>
    </location>
</feature>
<gene>
    <name evidence="9" type="ORF">RM549_03380</name>
</gene>
<dbReference type="InterPro" id="IPR052162">
    <property type="entry name" value="Sensor_kinase/Photoreceptor"/>
</dbReference>
<dbReference type="Pfam" id="PF02518">
    <property type="entry name" value="HATPase_c"/>
    <property type="match status" value="1"/>
</dbReference>
<dbReference type="SUPFAM" id="SSF55874">
    <property type="entry name" value="ATPase domain of HSP90 chaperone/DNA topoisomerase II/histidine kinase"/>
    <property type="match status" value="1"/>
</dbReference>
<accession>A0ABU3DYL0</accession>